<dbReference type="PANTHER" id="PTHR38459:SF1">
    <property type="entry name" value="PROPHAGE BACTOPRENOL-LINKED GLUCOSE TRANSLOCASE HOMOLOG"/>
    <property type="match status" value="1"/>
</dbReference>
<proteinExistence type="inferred from homology"/>
<comment type="subcellular location">
    <subcellularLocation>
        <location evidence="1">Membrane</location>
        <topology evidence="1">Multi-pass membrane protein</topology>
    </subcellularLocation>
</comment>
<sequence>MKREILHFAIAGVIGLVVDACVLYMALALGSGYFLGRGGSFTAAVWITWRINRRFSFPADPHVCAWTEWWRYLLAMLGGGVVNYAVYSAVVMSVPQSAMLPLYAVSTGSIAGMAINFLTAKLWVFSKRN</sequence>
<feature type="transmembrane region" description="Helical" evidence="6">
    <location>
        <begin position="33"/>
        <end position="51"/>
    </location>
</feature>
<comment type="caution">
    <text evidence="8">The sequence shown here is derived from an EMBL/GenBank/DDBJ whole genome shotgun (WGS) entry which is preliminary data.</text>
</comment>
<dbReference type="AlphaFoldDB" id="A0A226WYS0"/>
<dbReference type="PANTHER" id="PTHR38459">
    <property type="entry name" value="PROPHAGE BACTOPRENOL-LINKED GLUCOSE TRANSLOCASE HOMOLOG"/>
    <property type="match status" value="1"/>
</dbReference>
<evidence type="ECO:0000313" key="8">
    <source>
        <dbReference type="EMBL" id="OXC75910.1"/>
    </source>
</evidence>
<feature type="transmembrane region" description="Helical" evidence="6">
    <location>
        <begin position="72"/>
        <end position="94"/>
    </location>
</feature>
<evidence type="ECO:0000256" key="6">
    <source>
        <dbReference type="SAM" id="Phobius"/>
    </source>
</evidence>
<dbReference type="OrthoDB" id="7926501at2"/>
<dbReference type="Pfam" id="PF04138">
    <property type="entry name" value="GtrA_DPMS_TM"/>
    <property type="match status" value="1"/>
</dbReference>
<keyword evidence="4 6" id="KW-1133">Transmembrane helix</keyword>
<dbReference type="Proteomes" id="UP000214720">
    <property type="component" value="Unassembled WGS sequence"/>
</dbReference>
<gene>
    <name evidence="8" type="ORF">BSU04_24650</name>
</gene>
<evidence type="ECO:0000256" key="5">
    <source>
        <dbReference type="ARBA" id="ARBA00023136"/>
    </source>
</evidence>
<evidence type="ECO:0000256" key="4">
    <source>
        <dbReference type="ARBA" id="ARBA00022989"/>
    </source>
</evidence>
<reference evidence="9" key="1">
    <citation type="submission" date="2017-01" db="EMBL/GenBank/DDBJ databases">
        <title>Genome Analysis of Deinococcus marmoris KOPRI26562.</title>
        <authorList>
            <person name="Kim J.H."/>
            <person name="Oh H.-M."/>
        </authorList>
    </citation>
    <scope>NUCLEOTIDE SEQUENCE [LARGE SCALE GENOMIC DNA]</scope>
    <source>
        <strain evidence="9">PAMC 26633</strain>
    </source>
</reference>
<feature type="transmembrane region" description="Helical" evidence="6">
    <location>
        <begin position="5"/>
        <end position="27"/>
    </location>
</feature>
<dbReference type="GO" id="GO:0005886">
    <property type="term" value="C:plasma membrane"/>
    <property type="evidence" value="ECO:0007669"/>
    <property type="project" value="TreeGrafter"/>
</dbReference>
<dbReference type="RefSeq" id="WP_089162811.1">
    <property type="nucleotide sequence ID" value="NZ_MTHB01000159.1"/>
</dbReference>
<dbReference type="InterPro" id="IPR051401">
    <property type="entry name" value="GtrA_CellWall_Glycosyl"/>
</dbReference>
<keyword evidence="3 6" id="KW-0812">Transmembrane</keyword>
<dbReference type="InterPro" id="IPR007267">
    <property type="entry name" value="GtrA_DPMS_TM"/>
</dbReference>
<name>A0A226WYS0_CABSO</name>
<evidence type="ECO:0000313" key="9">
    <source>
        <dbReference type="Proteomes" id="UP000214720"/>
    </source>
</evidence>
<accession>A0A226WYS0</accession>
<evidence type="ECO:0000256" key="2">
    <source>
        <dbReference type="ARBA" id="ARBA00009399"/>
    </source>
</evidence>
<feature type="transmembrane region" description="Helical" evidence="6">
    <location>
        <begin position="100"/>
        <end position="124"/>
    </location>
</feature>
<comment type="similarity">
    <text evidence="2">Belongs to the GtrA family.</text>
</comment>
<dbReference type="EMBL" id="MTHB01000159">
    <property type="protein sequence ID" value="OXC75910.1"/>
    <property type="molecule type" value="Genomic_DNA"/>
</dbReference>
<evidence type="ECO:0000256" key="1">
    <source>
        <dbReference type="ARBA" id="ARBA00004141"/>
    </source>
</evidence>
<evidence type="ECO:0000259" key="7">
    <source>
        <dbReference type="Pfam" id="PF04138"/>
    </source>
</evidence>
<evidence type="ECO:0000256" key="3">
    <source>
        <dbReference type="ARBA" id="ARBA00022692"/>
    </source>
</evidence>
<dbReference type="GO" id="GO:0000271">
    <property type="term" value="P:polysaccharide biosynthetic process"/>
    <property type="evidence" value="ECO:0007669"/>
    <property type="project" value="InterPro"/>
</dbReference>
<protein>
    <recommendedName>
        <fullName evidence="7">GtrA/DPMS transmembrane domain-containing protein</fullName>
    </recommendedName>
</protein>
<organism evidence="8 9">
    <name type="scientific">Caballeronia sordidicola</name>
    <name type="common">Burkholderia sordidicola</name>
    <dbReference type="NCBI Taxonomy" id="196367"/>
    <lineage>
        <taxon>Bacteria</taxon>
        <taxon>Pseudomonadati</taxon>
        <taxon>Pseudomonadota</taxon>
        <taxon>Betaproteobacteria</taxon>
        <taxon>Burkholderiales</taxon>
        <taxon>Burkholderiaceae</taxon>
        <taxon>Caballeronia</taxon>
    </lineage>
</organism>
<feature type="domain" description="GtrA/DPMS transmembrane" evidence="7">
    <location>
        <begin position="8"/>
        <end position="125"/>
    </location>
</feature>
<keyword evidence="5 6" id="KW-0472">Membrane</keyword>